<feature type="transmembrane region" description="Helical" evidence="1">
    <location>
        <begin position="159"/>
        <end position="177"/>
    </location>
</feature>
<dbReference type="Pfam" id="PF10067">
    <property type="entry name" value="DUF2306"/>
    <property type="match status" value="1"/>
</dbReference>
<keyword evidence="1" id="KW-0472">Membrane</keyword>
<name>A0AAE3KIC8_9GAMM</name>
<accession>A0AAE3KIC8</accession>
<sequence length="232" mass="25751">MSAIEHSREQSRLTGLNVIRIGITVLLVGVLAWLALRFWLGDALPYLLNQNEDVFGRFWPHRAALVLHIVGGTVALFMGPFQFWSGLRRRSLTVHRWTGRLYIGGVLLSSTAGFFLAPANYLGLSFGAGLIALNFAWLLSIGMAYAAIRLREITVHRDWMIRSYVLTFSFVTFRFLFELPAVRALGTPAEVGGAAIWVSWVIPLLLTEVVIQGRALQSRRATPGRGGDVSQV</sequence>
<organism evidence="2 3">
    <name type="scientific">Natronocella acetinitrilica</name>
    <dbReference type="NCBI Taxonomy" id="414046"/>
    <lineage>
        <taxon>Bacteria</taxon>
        <taxon>Pseudomonadati</taxon>
        <taxon>Pseudomonadota</taxon>
        <taxon>Gammaproteobacteria</taxon>
        <taxon>Chromatiales</taxon>
        <taxon>Ectothiorhodospiraceae</taxon>
        <taxon>Natronocella</taxon>
    </lineage>
</organism>
<evidence type="ECO:0000256" key="1">
    <source>
        <dbReference type="SAM" id="Phobius"/>
    </source>
</evidence>
<keyword evidence="3" id="KW-1185">Reference proteome</keyword>
<dbReference type="AlphaFoldDB" id="A0AAE3KIC8"/>
<evidence type="ECO:0008006" key="4">
    <source>
        <dbReference type="Google" id="ProtNLM"/>
    </source>
</evidence>
<dbReference type="RefSeq" id="WP_253485920.1">
    <property type="nucleotide sequence ID" value="NZ_JALJXV010000022.1"/>
</dbReference>
<feature type="transmembrane region" description="Helical" evidence="1">
    <location>
        <begin position="60"/>
        <end position="81"/>
    </location>
</feature>
<comment type="caution">
    <text evidence="2">The sequence shown here is derived from an EMBL/GenBank/DDBJ whole genome shotgun (WGS) entry which is preliminary data.</text>
</comment>
<protein>
    <recommendedName>
        <fullName evidence="4">DUF2306 domain-containing protein</fullName>
    </recommendedName>
</protein>
<evidence type="ECO:0000313" key="3">
    <source>
        <dbReference type="Proteomes" id="UP001205843"/>
    </source>
</evidence>
<evidence type="ECO:0000313" key="2">
    <source>
        <dbReference type="EMBL" id="MCP1677272.1"/>
    </source>
</evidence>
<gene>
    <name evidence="2" type="ORF">J2T57_004451</name>
</gene>
<feature type="transmembrane region" description="Helical" evidence="1">
    <location>
        <begin position="125"/>
        <end position="147"/>
    </location>
</feature>
<keyword evidence="1" id="KW-0812">Transmembrane</keyword>
<proteinExistence type="predicted"/>
<reference evidence="2" key="1">
    <citation type="submission" date="2022-03" db="EMBL/GenBank/DDBJ databases">
        <title>Genomic Encyclopedia of Type Strains, Phase III (KMG-III): the genomes of soil and plant-associated and newly described type strains.</title>
        <authorList>
            <person name="Whitman W."/>
        </authorList>
    </citation>
    <scope>NUCLEOTIDE SEQUENCE</scope>
    <source>
        <strain evidence="2">ANL 6-2</strain>
    </source>
</reference>
<feature type="transmembrane region" description="Helical" evidence="1">
    <location>
        <begin position="101"/>
        <end position="119"/>
    </location>
</feature>
<keyword evidence="1" id="KW-1133">Transmembrane helix</keyword>
<dbReference type="Proteomes" id="UP001205843">
    <property type="component" value="Unassembled WGS sequence"/>
</dbReference>
<dbReference type="EMBL" id="JALJXV010000022">
    <property type="protein sequence ID" value="MCP1677272.1"/>
    <property type="molecule type" value="Genomic_DNA"/>
</dbReference>
<feature type="transmembrane region" description="Helical" evidence="1">
    <location>
        <begin position="189"/>
        <end position="211"/>
    </location>
</feature>
<feature type="transmembrane region" description="Helical" evidence="1">
    <location>
        <begin position="21"/>
        <end position="40"/>
    </location>
</feature>
<dbReference type="InterPro" id="IPR018750">
    <property type="entry name" value="DUF2306_membrane"/>
</dbReference>